<dbReference type="InterPro" id="IPR012796">
    <property type="entry name" value="Lysidine-tRNA-synth_C"/>
</dbReference>
<dbReference type="KEGG" id="fro:AALO17_27130"/>
<gene>
    <name evidence="8" type="primary">tilS</name>
    <name evidence="10" type="ORF">AALO17_27130</name>
</gene>
<dbReference type="InterPro" id="IPR012795">
    <property type="entry name" value="tRNA_Ile_lys_synt_N"/>
</dbReference>
<dbReference type="InterPro" id="IPR011063">
    <property type="entry name" value="TilS/TtcA_N"/>
</dbReference>
<evidence type="ECO:0000256" key="1">
    <source>
        <dbReference type="ARBA" id="ARBA00004496"/>
    </source>
</evidence>
<evidence type="ECO:0000256" key="4">
    <source>
        <dbReference type="ARBA" id="ARBA00022694"/>
    </source>
</evidence>
<dbReference type="PATRIC" id="fig|1702221.3.peg.2642"/>
<proteinExistence type="inferred from homology"/>
<dbReference type="Pfam" id="PF01171">
    <property type="entry name" value="ATP_bind_3"/>
    <property type="match status" value="1"/>
</dbReference>
<protein>
    <recommendedName>
        <fullName evidence="8">tRNA(Ile)-lysidine synthase</fullName>
        <ecNumber evidence="8">6.3.4.19</ecNumber>
    </recommendedName>
    <alternativeName>
        <fullName evidence="8">tRNA(Ile)-2-lysyl-cytidine synthase</fullName>
    </alternativeName>
    <alternativeName>
        <fullName evidence="8">tRNA(Ile)-lysidine synthetase</fullName>
    </alternativeName>
</protein>
<evidence type="ECO:0000256" key="7">
    <source>
        <dbReference type="ARBA" id="ARBA00048539"/>
    </source>
</evidence>
<organism evidence="10 11">
    <name type="scientific">Faecalibaculum rodentium</name>
    <dbReference type="NCBI Taxonomy" id="1702221"/>
    <lineage>
        <taxon>Bacteria</taxon>
        <taxon>Bacillati</taxon>
        <taxon>Bacillota</taxon>
        <taxon>Erysipelotrichia</taxon>
        <taxon>Erysipelotrichales</taxon>
        <taxon>Erysipelotrichaceae</taxon>
        <taxon>Faecalibaculum</taxon>
    </lineage>
</organism>
<keyword evidence="2 8" id="KW-0963">Cytoplasm</keyword>
<dbReference type="STRING" id="1702221.AALO17_27130"/>
<comment type="catalytic activity">
    <reaction evidence="7 8">
        <text>cytidine(34) in tRNA(Ile2) + L-lysine + ATP = lysidine(34) in tRNA(Ile2) + AMP + diphosphate + H(+)</text>
        <dbReference type="Rhea" id="RHEA:43744"/>
        <dbReference type="Rhea" id="RHEA-COMP:10625"/>
        <dbReference type="Rhea" id="RHEA-COMP:10670"/>
        <dbReference type="ChEBI" id="CHEBI:15378"/>
        <dbReference type="ChEBI" id="CHEBI:30616"/>
        <dbReference type="ChEBI" id="CHEBI:32551"/>
        <dbReference type="ChEBI" id="CHEBI:33019"/>
        <dbReference type="ChEBI" id="CHEBI:82748"/>
        <dbReference type="ChEBI" id="CHEBI:83665"/>
        <dbReference type="ChEBI" id="CHEBI:456215"/>
        <dbReference type="EC" id="6.3.4.19"/>
    </reaction>
</comment>
<evidence type="ECO:0000256" key="3">
    <source>
        <dbReference type="ARBA" id="ARBA00022598"/>
    </source>
</evidence>
<dbReference type="Gene3D" id="3.40.50.620">
    <property type="entry name" value="HUPs"/>
    <property type="match status" value="1"/>
</dbReference>
<feature type="domain" description="Lysidine-tRNA(Ile) synthetase C-terminal" evidence="9">
    <location>
        <begin position="320"/>
        <end position="388"/>
    </location>
</feature>
<comment type="similarity">
    <text evidence="8">Belongs to the tRNA(Ile)-lysidine synthase family.</text>
</comment>
<dbReference type="InterPro" id="IPR012094">
    <property type="entry name" value="tRNA_Ile_lys_synt"/>
</dbReference>
<keyword evidence="5 8" id="KW-0547">Nucleotide-binding</keyword>
<evidence type="ECO:0000256" key="5">
    <source>
        <dbReference type="ARBA" id="ARBA00022741"/>
    </source>
</evidence>
<sequence length="410" mass="47049">MKLIACSGGPDSMALLDMERKTGGGLFVCHVNYRKRPTADRDEAIVRQYCETHGLLLAVLYPHYEGGNFQAWARDVRYDFFCRQAHLQGIGKILVAHQQDDLLETYVFQRERHMRCDWYGLRYRSRRQDLVIERPLLGWTKAGLEAYCQENGVAFGVDESNLGDDYTRNRIRHGMQERDKARLLTEISRMNREQIRFRKQATRFFDSHAATELLDLPRPTGERLLDAWIAERTGQHLSARQCSQLFADLQKDCVTEFGGWKLERHGRDLLLAEPGWKPDQAVTVRTMEELAGLSVVDGSASGETCEPVQRLSVTEADFPLMIRPVKPGDVIHMRFGKKKLSRFFIDRHISRLARGQWYVVENAAGAVIYVPGLGCDRDHFAGGHTFCFRQFSPVAVHDKIKTVTFKENQL</sequence>
<comment type="domain">
    <text evidence="8">The N-terminal region contains the highly conserved SGGXDS motif, predicted to be a P-loop motif involved in ATP binding.</text>
</comment>
<comment type="function">
    <text evidence="8">Ligates lysine onto the cytidine present at position 34 of the AUA codon-specific tRNA(Ile) that contains the anticodon CAU, in an ATP-dependent manner. Cytidine is converted to lysidine, thus changing the amino acid specificity of the tRNA from methionine to isoleucine.</text>
</comment>
<keyword evidence="6 8" id="KW-0067">ATP-binding</keyword>
<dbReference type="GO" id="GO:0006400">
    <property type="term" value="P:tRNA modification"/>
    <property type="evidence" value="ECO:0007669"/>
    <property type="project" value="UniProtKB-UniRule"/>
</dbReference>
<name>A0A140DYX0_9FIRM</name>
<comment type="subcellular location">
    <subcellularLocation>
        <location evidence="1 8">Cytoplasm</location>
    </subcellularLocation>
</comment>
<evidence type="ECO:0000313" key="11">
    <source>
        <dbReference type="Proteomes" id="UP000069771"/>
    </source>
</evidence>
<dbReference type="GeneID" id="78479181"/>
<keyword evidence="4 8" id="KW-0819">tRNA processing</keyword>
<dbReference type="EMBL" id="CP011391">
    <property type="protein sequence ID" value="AMK55847.1"/>
    <property type="molecule type" value="Genomic_DNA"/>
</dbReference>
<evidence type="ECO:0000259" key="9">
    <source>
        <dbReference type="SMART" id="SM00977"/>
    </source>
</evidence>
<dbReference type="OrthoDB" id="9807403at2"/>
<dbReference type="GO" id="GO:0005524">
    <property type="term" value="F:ATP binding"/>
    <property type="evidence" value="ECO:0007669"/>
    <property type="project" value="UniProtKB-UniRule"/>
</dbReference>
<feature type="binding site" evidence="8">
    <location>
        <begin position="7"/>
        <end position="12"/>
    </location>
    <ligand>
        <name>ATP</name>
        <dbReference type="ChEBI" id="CHEBI:30616"/>
    </ligand>
</feature>
<accession>A0A140DYX0</accession>
<keyword evidence="11" id="KW-1185">Reference proteome</keyword>
<evidence type="ECO:0000313" key="10">
    <source>
        <dbReference type="EMBL" id="AMK55847.1"/>
    </source>
</evidence>
<dbReference type="NCBIfam" id="TIGR02432">
    <property type="entry name" value="lysidine_TilS_N"/>
    <property type="match status" value="1"/>
</dbReference>
<dbReference type="AlphaFoldDB" id="A0A140DYX0"/>
<dbReference type="RefSeq" id="WP_067559867.1">
    <property type="nucleotide sequence ID" value="NZ_CAOQKZ010000003.1"/>
</dbReference>
<dbReference type="NCBIfam" id="TIGR02433">
    <property type="entry name" value="lysidine_TilS_C"/>
    <property type="match status" value="1"/>
</dbReference>
<keyword evidence="3 8" id="KW-0436">Ligase</keyword>
<dbReference type="SUPFAM" id="SSF52402">
    <property type="entry name" value="Adenine nucleotide alpha hydrolases-like"/>
    <property type="match status" value="1"/>
</dbReference>
<dbReference type="InterPro" id="IPR014729">
    <property type="entry name" value="Rossmann-like_a/b/a_fold"/>
</dbReference>
<dbReference type="Pfam" id="PF11734">
    <property type="entry name" value="TilS_C"/>
    <property type="match status" value="1"/>
</dbReference>
<dbReference type="SMART" id="SM00977">
    <property type="entry name" value="TilS_C"/>
    <property type="match status" value="1"/>
</dbReference>
<reference evidence="10 11" key="1">
    <citation type="journal article" date="2016" name="Gut Pathog.">
        <title>Whole genome sequencing of "Faecalibaculum rodentium" ALO17, isolated from C57BL/6J laboratory mouse feces.</title>
        <authorList>
            <person name="Lim S."/>
            <person name="Chang D.H."/>
            <person name="Ahn S."/>
            <person name="Kim B.C."/>
        </authorList>
    </citation>
    <scope>NUCLEOTIDE SEQUENCE [LARGE SCALE GENOMIC DNA]</scope>
    <source>
        <strain evidence="10 11">Alo17</strain>
    </source>
</reference>
<dbReference type="Proteomes" id="UP000069771">
    <property type="component" value="Chromosome"/>
</dbReference>
<dbReference type="EC" id="6.3.4.19" evidence="8"/>
<evidence type="ECO:0000256" key="8">
    <source>
        <dbReference type="HAMAP-Rule" id="MF_01161"/>
    </source>
</evidence>
<dbReference type="CDD" id="cd01992">
    <property type="entry name" value="TilS_N"/>
    <property type="match status" value="1"/>
</dbReference>
<dbReference type="HAMAP" id="MF_01161">
    <property type="entry name" value="tRNA_Ile_lys_synt"/>
    <property type="match status" value="1"/>
</dbReference>
<dbReference type="PANTHER" id="PTHR43033">
    <property type="entry name" value="TRNA(ILE)-LYSIDINE SYNTHASE-RELATED"/>
    <property type="match status" value="1"/>
</dbReference>
<evidence type="ECO:0000256" key="6">
    <source>
        <dbReference type="ARBA" id="ARBA00022840"/>
    </source>
</evidence>
<dbReference type="SUPFAM" id="SSF56037">
    <property type="entry name" value="PheT/TilS domain"/>
    <property type="match status" value="1"/>
</dbReference>
<dbReference type="GO" id="GO:0005737">
    <property type="term" value="C:cytoplasm"/>
    <property type="evidence" value="ECO:0007669"/>
    <property type="project" value="UniProtKB-SubCell"/>
</dbReference>
<evidence type="ECO:0000256" key="2">
    <source>
        <dbReference type="ARBA" id="ARBA00022490"/>
    </source>
</evidence>
<dbReference type="GO" id="GO:0032267">
    <property type="term" value="F:tRNA(Ile)-lysidine synthase activity"/>
    <property type="evidence" value="ECO:0007669"/>
    <property type="project" value="UniProtKB-EC"/>
</dbReference>
<dbReference type="PANTHER" id="PTHR43033:SF1">
    <property type="entry name" value="TRNA(ILE)-LYSIDINE SYNTHASE-RELATED"/>
    <property type="match status" value="1"/>
</dbReference>